<dbReference type="EMBL" id="GG730044">
    <property type="protein sequence ID" value="EEZ93021.1"/>
    <property type="molecule type" value="Genomic_DNA"/>
</dbReference>
<feature type="domain" description="Glycosyltransferase 2-like" evidence="7">
    <location>
        <begin position="8"/>
        <end position="137"/>
    </location>
</feature>
<evidence type="ECO:0000256" key="4">
    <source>
        <dbReference type="ARBA" id="ARBA00022679"/>
    </source>
</evidence>
<evidence type="ECO:0000256" key="2">
    <source>
        <dbReference type="ARBA" id="ARBA00022475"/>
    </source>
</evidence>
<organism evidence="8 9">
    <name type="scientific">Candidatus Parvarchaeum acidiphilum ARMAN-4</name>
    <dbReference type="NCBI Taxonomy" id="662760"/>
    <lineage>
        <taxon>Archaea</taxon>
        <taxon>Candidatus Parvarchaeota</taxon>
        <taxon>Candidatus Parvarchaeum</taxon>
    </lineage>
</organism>
<evidence type="ECO:0000256" key="3">
    <source>
        <dbReference type="ARBA" id="ARBA00022676"/>
    </source>
</evidence>
<keyword evidence="2" id="KW-1003">Cell membrane</keyword>
<dbReference type="GO" id="GO:0016757">
    <property type="term" value="F:glycosyltransferase activity"/>
    <property type="evidence" value="ECO:0007669"/>
    <property type="project" value="UniProtKB-KW"/>
</dbReference>
<evidence type="ECO:0000313" key="8">
    <source>
        <dbReference type="EMBL" id="EEZ93021.1"/>
    </source>
</evidence>
<keyword evidence="4 8" id="KW-0808">Transferase</keyword>
<dbReference type="Pfam" id="PF00535">
    <property type="entry name" value="Glycos_transf_2"/>
    <property type="match status" value="1"/>
</dbReference>
<name>D2EF95_PARA4</name>
<evidence type="ECO:0000259" key="7">
    <source>
        <dbReference type="Pfam" id="PF00535"/>
    </source>
</evidence>
<dbReference type="Proteomes" id="UP000009375">
    <property type="component" value="Unassembled WGS sequence"/>
</dbReference>
<keyword evidence="3" id="KW-0328">Glycosyltransferase</keyword>
<dbReference type="SUPFAM" id="SSF53448">
    <property type="entry name" value="Nucleotide-diphospho-sugar transferases"/>
    <property type="match status" value="1"/>
</dbReference>
<dbReference type="InterPro" id="IPR029044">
    <property type="entry name" value="Nucleotide-diphossugar_trans"/>
</dbReference>
<evidence type="ECO:0000256" key="5">
    <source>
        <dbReference type="ARBA" id="ARBA00023136"/>
    </source>
</evidence>
<dbReference type="GO" id="GO:0005886">
    <property type="term" value="C:plasma membrane"/>
    <property type="evidence" value="ECO:0007669"/>
    <property type="project" value="UniProtKB-SubCell"/>
</dbReference>
<dbReference type="Gene3D" id="3.90.550.10">
    <property type="entry name" value="Spore Coat Polysaccharide Biosynthesis Protein SpsA, Chain A"/>
    <property type="match status" value="1"/>
</dbReference>
<evidence type="ECO:0000256" key="1">
    <source>
        <dbReference type="ARBA" id="ARBA00004236"/>
    </source>
</evidence>
<keyword evidence="6" id="KW-0812">Transmembrane</keyword>
<accession>D2EF95</accession>
<keyword evidence="5 6" id="KW-0472">Membrane</keyword>
<dbReference type="PANTHER" id="PTHR43646">
    <property type="entry name" value="GLYCOSYLTRANSFERASE"/>
    <property type="match status" value="1"/>
</dbReference>
<comment type="subcellular location">
    <subcellularLocation>
        <location evidence="1">Cell membrane</location>
    </subcellularLocation>
</comment>
<protein>
    <submittedName>
        <fullName evidence="8">Glycosyl transferase family 2</fullName>
    </submittedName>
</protein>
<evidence type="ECO:0000313" key="9">
    <source>
        <dbReference type="Proteomes" id="UP000009375"/>
    </source>
</evidence>
<dbReference type="InterPro" id="IPR001173">
    <property type="entry name" value="Glyco_trans_2-like"/>
</dbReference>
<proteinExistence type="predicted"/>
<keyword evidence="6" id="KW-1133">Transmembrane helix</keyword>
<dbReference type="PANTHER" id="PTHR43646:SF2">
    <property type="entry name" value="GLYCOSYLTRANSFERASE 2-LIKE DOMAIN-CONTAINING PROTEIN"/>
    <property type="match status" value="1"/>
</dbReference>
<gene>
    <name evidence="8" type="ORF">BJBARM4_0412</name>
</gene>
<evidence type="ECO:0000256" key="6">
    <source>
        <dbReference type="SAM" id="Phobius"/>
    </source>
</evidence>
<reference evidence="8 9" key="1">
    <citation type="journal article" date="2010" name="Proc. Natl. Acad. Sci. U.S.A.">
        <title>Enigmatic, ultrasmall, uncultivated Archaea.</title>
        <authorList>
            <person name="Baker B.J."/>
            <person name="Comolli L.R."/>
            <person name="Dick G.J."/>
            <person name="Hauser L.J."/>
            <person name="Hyatt D."/>
            <person name="Dill B.D."/>
            <person name="Land M.L."/>
            <person name="Verberkmoes N.C."/>
            <person name="Hettich R.L."/>
            <person name="Banfield J.F."/>
        </authorList>
    </citation>
    <scope>NUCLEOTIDE SEQUENCE [LARGE SCALE GENOMIC DNA]</scope>
</reference>
<sequence>MKGMPLISVVIPVYNEESYVSDLIKSIKQQTYKNYEIIAADSSTDNTPNILKKLNVKIVTIPKTNVSSARNAGIKKAKGEILALIDADYILQKNLFKSVVKAFKDDKNKRVVCMEPRSKLSLKDLKKRDIVKFRILNELIYVYKRVSFFTFLPAAYGCDFCRAEAVKKSGLFNEDIDVAEDKEFFSRLRKIGKFKMIKQHVRMSYRRHSKEGAIKTGLLYFFATVSALFTKRFKFKFKSIRRKSKKK</sequence>
<dbReference type="AlphaFoldDB" id="D2EF95"/>
<feature type="transmembrane region" description="Helical" evidence="6">
    <location>
        <begin position="212"/>
        <end position="233"/>
    </location>
</feature>